<evidence type="ECO:0000259" key="1">
    <source>
        <dbReference type="Pfam" id="PF00561"/>
    </source>
</evidence>
<dbReference type="Proteomes" id="UP000733379">
    <property type="component" value="Unassembled WGS sequence"/>
</dbReference>
<feature type="domain" description="AB hydrolase-1" evidence="1">
    <location>
        <begin position="20"/>
        <end position="120"/>
    </location>
</feature>
<dbReference type="InterPro" id="IPR000073">
    <property type="entry name" value="AB_hydrolase_1"/>
</dbReference>
<dbReference type="PANTHER" id="PTHR43798:SF33">
    <property type="entry name" value="HYDROLASE, PUTATIVE (AFU_ORTHOLOGUE AFUA_2G14860)-RELATED"/>
    <property type="match status" value="1"/>
</dbReference>
<dbReference type="EMBL" id="JAHKNI010000009">
    <property type="protein sequence ID" value="MBU3064946.1"/>
    <property type="molecule type" value="Genomic_DNA"/>
</dbReference>
<accession>A0ABS6B6B8</accession>
<dbReference type="SUPFAM" id="SSF53474">
    <property type="entry name" value="alpha/beta-Hydrolases"/>
    <property type="match status" value="1"/>
</dbReference>
<dbReference type="Gene3D" id="3.40.50.1820">
    <property type="entry name" value="alpha/beta hydrolase"/>
    <property type="match status" value="1"/>
</dbReference>
<dbReference type="PRINTS" id="PR00111">
    <property type="entry name" value="ABHYDROLASE"/>
</dbReference>
<reference evidence="2 3" key="1">
    <citation type="submission" date="2021-06" db="EMBL/GenBank/DDBJ databases">
        <title>Actinomycetes sequencing.</title>
        <authorList>
            <person name="Shan Q."/>
        </authorList>
    </citation>
    <scope>NUCLEOTIDE SEQUENCE [LARGE SCALE GENOMIC DNA]</scope>
    <source>
        <strain evidence="2 3">NEAU-G5</strain>
    </source>
</reference>
<protein>
    <submittedName>
        <fullName evidence="2">Alpha/beta hydrolase</fullName>
    </submittedName>
</protein>
<proteinExistence type="predicted"/>
<evidence type="ECO:0000313" key="3">
    <source>
        <dbReference type="Proteomes" id="UP000733379"/>
    </source>
</evidence>
<evidence type="ECO:0000313" key="2">
    <source>
        <dbReference type="EMBL" id="MBU3064946.1"/>
    </source>
</evidence>
<dbReference type="Pfam" id="PF00561">
    <property type="entry name" value="Abhydrolase_1"/>
    <property type="match status" value="1"/>
</dbReference>
<dbReference type="InterPro" id="IPR050266">
    <property type="entry name" value="AB_hydrolase_sf"/>
</dbReference>
<dbReference type="PANTHER" id="PTHR43798">
    <property type="entry name" value="MONOACYLGLYCEROL LIPASE"/>
    <property type="match status" value="1"/>
</dbReference>
<sequence length="267" mass="28738">MPYVTTRAGRIHVAERGDGPPVVLLHATGHDHHDFDPVIDRLAEGFRVFAVDWPGHGESDLLPRGMPASAVLFADVLEEVVEGLGIEAATVIGNSVGGYAAARLAATHPERVSRLVLVNTGGYTGRGPLVRVACRVLGIPALARIIFPRLIPRYMRARSENDRVVEANAIARARTSQGAELIAGLWRSFTDPAYDLRGTRILAPTLLVWGTLDIVLPLREVRSVQAALPDAELATFETGHVVFSSDPGGFLTHVTQFLHRADAAVEG</sequence>
<dbReference type="RefSeq" id="WP_215920618.1">
    <property type="nucleotide sequence ID" value="NZ_JAHKNI010000009.1"/>
</dbReference>
<keyword evidence="2" id="KW-0378">Hydrolase</keyword>
<dbReference type="GO" id="GO:0016787">
    <property type="term" value="F:hydrolase activity"/>
    <property type="evidence" value="ECO:0007669"/>
    <property type="project" value="UniProtKB-KW"/>
</dbReference>
<gene>
    <name evidence="2" type="ORF">KO481_25870</name>
</gene>
<dbReference type="InterPro" id="IPR029058">
    <property type="entry name" value="AB_hydrolase_fold"/>
</dbReference>
<keyword evidence="3" id="KW-1185">Reference proteome</keyword>
<name>A0ABS6B6B8_9NOCA</name>
<organism evidence="2 3">
    <name type="scientific">Nocardia albiluteola</name>
    <dbReference type="NCBI Taxonomy" id="2842303"/>
    <lineage>
        <taxon>Bacteria</taxon>
        <taxon>Bacillati</taxon>
        <taxon>Actinomycetota</taxon>
        <taxon>Actinomycetes</taxon>
        <taxon>Mycobacteriales</taxon>
        <taxon>Nocardiaceae</taxon>
        <taxon>Nocardia</taxon>
    </lineage>
</organism>
<comment type="caution">
    <text evidence="2">The sequence shown here is derived from an EMBL/GenBank/DDBJ whole genome shotgun (WGS) entry which is preliminary data.</text>
</comment>